<dbReference type="Proteomes" id="UP000281985">
    <property type="component" value="Unassembled WGS sequence"/>
</dbReference>
<dbReference type="EMBL" id="REFV01000014">
    <property type="protein sequence ID" value="RMB56736.1"/>
    <property type="molecule type" value="Genomic_DNA"/>
</dbReference>
<dbReference type="AlphaFoldDB" id="A0A3M0GHD0"/>
<proteinExistence type="predicted"/>
<accession>A0A3M0GHD0</accession>
<reference evidence="3 4" key="1">
    <citation type="submission" date="2018-10" db="EMBL/GenBank/DDBJ databases">
        <title>Dokdonia luteus sp. nov., isolated from sea water.</title>
        <authorList>
            <person name="Zhou L.Y."/>
            <person name="Du Z.J."/>
        </authorList>
    </citation>
    <scope>NUCLEOTIDE SEQUENCE [LARGE SCALE GENOMIC DNA]</scope>
    <source>
        <strain evidence="3 4">SH27</strain>
    </source>
</reference>
<feature type="chain" id="PRO_5018273972" description="DUF3108 domain-containing protein" evidence="1">
    <location>
        <begin position="19"/>
        <end position="221"/>
    </location>
</feature>
<evidence type="ECO:0000256" key="1">
    <source>
        <dbReference type="SAM" id="SignalP"/>
    </source>
</evidence>
<keyword evidence="1" id="KW-0732">Signal</keyword>
<organism evidence="3 4">
    <name type="scientific">Dokdonia sinensis</name>
    <dbReference type="NCBI Taxonomy" id="2479847"/>
    <lineage>
        <taxon>Bacteria</taxon>
        <taxon>Pseudomonadati</taxon>
        <taxon>Bacteroidota</taxon>
        <taxon>Flavobacteriia</taxon>
        <taxon>Flavobacteriales</taxon>
        <taxon>Flavobacteriaceae</taxon>
        <taxon>Dokdonia</taxon>
    </lineage>
</organism>
<protein>
    <recommendedName>
        <fullName evidence="2">DUF3108 domain-containing protein</fullName>
    </recommendedName>
</protein>
<name>A0A3M0GHD0_9FLAO</name>
<dbReference type="Pfam" id="PF21347">
    <property type="entry name" value="DUF3108_like"/>
    <property type="match status" value="1"/>
</dbReference>
<sequence>MKTFLIAIAISAMMPVVAQNSCSQFYPTEEGKTHIIHQLDKRERLSTIVEYTVTEANNNELTIAMKLKDKREKLITESSFKALCDGGTTRLDPESIMSAQIQQYDGMEYSITGDDIFFPNTMSVGETLPDASVTMKVDAGMMNITSTVAMTDRKVARKESVTTPAGTFDCYVITYTNTLRMGMSRTMHTTQWIAQGVGMVKEETRKSNGNLITKSVLQAIN</sequence>
<gene>
    <name evidence="3" type="ORF">EAX61_13090</name>
</gene>
<dbReference type="RefSeq" id="WP_121918156.1">
    <property type="nucleotide sequence ID" value="NZ_REFV01000014.1"/>
</dbReference>
<feature type="signal peptide" evidence="1">
    <location>
        <begin position="1"/>
        <end position="18"/>
    </location>
</feature>
<dbReference type="OrthoDB" id="665223at2"/>
<evidence type="ECO:0000259" key="2">
    <source>
        <dbReference type="Pfam" id="PF21347"/>
    </source>
</evidence>
<evidence type="ECO:0000313" key="3">
    <source>
        <dbReference type="EMBL" id="RMB56736.1"/>
    </source>
</evidence>
<comment type="caution">
    <text evidence="3">The sequence shown here is derived from an EMBL/GenBank/DDBJ whole genome shotgun (WGS) entry which is preliminary data.</text>
</comment>
<dbReference type="Gene3D" id="2.40.360.20">
    <property type="match status" value="1"/>
</dbReference>
<dbReference type="InterPro" id="IPR049279">
    <property type="entry name" value="DUF3108-like"/>
</dbReference>
<keyword evidence="4" id="KW-1185">Reference proteome</keyword>
<evidence type="ECO:0000313" key="4">
    <source>
        <dbReference type="Proteomes" id="UP000281985"/>
    </source>
</evidence>
<feature type="domain" description="DUF3108" evidence="2">
    <location>
        <begin position="29"/>
        <end position="217"/>
    </location>
</feature>